<evidence type="ECO:0000313" key="8">
    <source>
        <dbReference type="Proteomes" id="UP000076321"/>
    </source>
</evidence>
<reference evidence="7 9" key="2">
    <citation type="submission" date="2016-11" db="EMBL/GenBank/DDBJ databases">
        <title>Genome sequencing of Amycolatopsis regifaucium.</title>
        <authorList>
            <person name="Mayilraj S."/>
            <person name="Kaur N."/>
        </authorList>
    </citation>
    <scope>NUCLEOTIDE SEQUENCE [LARGE SCALE GENOMIC DNA]</scope>
    <source>
        <strain evidence="7 9">GY080</strain>
    </source>
</reference>
<dbReference type="Gene3D" id="3.40.605.10">
    <property type="entry name" value="Aldehyde Dehydrogenase, Chain A, domain 1"/>
    <property type="match status" value="1"/>
</dbReference>
<dbReference type="EMBL" id="LQCI01000034">
    <property type="protein sequence ID" value="KZB82220.1"/>
    <property type="molecule type" value="Genomic_DNA"/>
</dbReference>
<dbReference type="OrthoDB" id="6882680at2"/>
<feature type="domain" description="Aldehyde dehydrogenase" evidence="5">
    <location>
        <begin position="30"/>
        <end position="476"/>
    </location>
</feature>
<sequence>MGIFEYAPAPESRDLANLKPHYRPFVDGEFVDGSGEPLKTINPATEEVLAEVGTASVSDVDTAVKAARKAYNGVWAKMPGSERAKYLFRIARLIQERSRELAVLESLDNGKPIKESRDSDVPTAAAHFFYHAGWADKLDYAGYGPNPRPLGVAGQVIPWNFPLLMLAWKIAPALATGNTVVLKPAETTPLTALVFAEICQQADLPPGVVNILPGAGDIGAALVGHGDVDKVAFTGSTEVGKAIQRQIAGSAKKLTLELGGKAANVVFDDAPLDQAVEGIVNGIFFNQGHVCCAGSRLLVQESIAEEVLEKLRYRVSTLRLGDPLDKNTDIGAINSAEQLAKIKGLVESGDAEGAERWTSPCPVPERGFFFAPTVFSDVQQSMRIAREEIFGPVLSVLTFRTPEEAVTKANNTPYGLSAGIWTEKGSRILWMANQLRAGVVWANTFNRFDPAAPFGGYQESGFGREGGRTGLEAYLDV</sequence>
<dbReference type="InterPro" id="IPR029510">
    <property type="entry name" value="Ald_DH_CS_GLU"/>
</dbReference>
<dbReference type="EMBL" id="LOBU02000015">
    <property type="protein sequence ID" value="OKA05711.1"/>
    <property type="molecule type" value="Genomic_DNA"/>
</dbReference>
<evidence type="ECO:0000256" key="2">
    <source>
        <dbReference type="ARBA" id="ARBA00023002"/>
    </source>
</evidence>
<evidence type="ECO:0000259" key="5">
    <source>
        <dbReference type="Pfam" id="PF00171"/>
    </source>
</evidence>
<dbReference type="FunFam" id="3.40.605.10:FF:000007">
    <property type="entry name" value="NAD/NADP-dependent betaine aldehyde dehydrogenase"/>
    <property type="match status" value="1"/>
</dbReference>
<comment type="caution">
    <text evidence="6">The sequence shown here is derived from an EMBL/GenBank/DDBJ whole genome shotgun (WGS) entry which is preliminary data.</text>
</comment>
<evidence type="ECO:0000313" key="7">
    <source>
        <dbReference type="EMBL" id="OKA05711.1"/>
    </source>
</evidence>
<dbReference type="GO" id="GO:0016620">
    <property type="term" value="F:oxidoreductase activity, acting on the aldehyde or oxo group of donors, NAD or NADP as acceptor"/>
    <property type="evidence" value="ECO:0007669"/>
    <property type="project" value="InterPro"/>
</dbReference>
<evidence type="ECO:0000256" key="3">
    <source>
        <dbReference type="PROSITE-ProRule" id="PRU10007"/>
    </source>
</evidence>
<accession>A0A154MDA7</accession>
<dbReference type="Gene3D" id="3.40.309.10">
    <property type="entry name" value="Aldehyde Dehydrogenase, Chain A, domain 2"/>
    <property type="match status" value="1"/>
</dbReference>
<evidence type="ECO:0000256" key="1">
    <source>
        <dbReference type="ARBA" id="ARBA00009986"/>
    </source>
</evidence>
<dbReference type="PANTHER" id="PTHR11699">
    <property type="entry name" value="ALDEHYDE DEHYDROGENASE-RELATED"/>
    <property type="match status" value="1"/>
</dbReference>
<dbReference type="InterPro" id="IPR016161">
    <property type="entry name" value="Ald_DH/histidinol_DH"/>
</dbReference>
<dbReference type="RefSeq" id="WP_061983480.1">
    <property type="nucleotide sequence ID" value="NZ_FOPQ01000001.1"/>
</dbReference>
<comment type="similarity">
    <text evidence="1 4">Belongs to the aldehyde dehydrogenase family.</text>
</comment>
<organism evidence="6 8">
    <name type="scientific">Amycolatopsis regifaucium</name>
    <dbReference type="NCBI Taxonomy" id="546365"/>
    <lineage>
        <taxon>Bacteria</taxon>
        <taxon>Bacillati</taxon>
        <taxon>Actinomycetota</taxon>
        <taxon>Actinomycetes</taxon>
        <taxon>Pseudonocardiales</taxon>
        <taxon>Pseudonocardiaceae</taxon>
        <taxon>Amycolatopsis</taxon>
    </lineage>
</organism>
<evidence type="ECO:0000313" key="6">
    <source>
        <dbReference type="EMBL" id="KZB82220.1"/>
    </source>
</evidence>
<dbReference type="Pfam" id="PF00171">
    <property type="entry name" value="Aldedh"/>
    <property type="match status" value="1"/>
</dbReference>
<dbReference type="Proteomes" id="UP000186883">
    <property type="component" value="Unassembled WGS sequence"/>
</dbReference>
<gene>
    <name evidence="7" type="ORF">ATP06_0221160</name>
    <name evidence="6" type="ORF">AVL48_09820</name>
</gene>
<dbReference type="InterPro" id="IPR016162">
    <property type="entry name" value="Ald_DH_N"/>
</dbReference>
<keyword evidence="9" id="KW-1185">Reference proteome</keyword>
<dbReference type="InterPro" id="IPR016163">
    <property type="entry name" value="Ald_DH_C"/>
</dbReference>
<dbReference type="AlphaFoldDB" id="A0A154MDA7"/>
<proteinExistence type="inferred from homology"/>
<dbReference type="Proteomes" id="UP000076321">
    <property type="component" value="Unassembled WGS sequence"/>
</dbReference>
<protein>
    <submittedName>
        <fullName evidence="6">Betaine-aldehyde dehydrogenase</fullName>
    </submittedName>
</protein>
<keyword evidence="2 4" id="KW-0560">Oxidoreductase</keyword>
<feature type="active site" evidence="3">
    <location>
        <position position="257"/>
    </location>
</feature>
<dbReference type="PROSITE" id="PS00687">
    <property type="entry name" value="ALDEHYDE_DEHYDR_GLU"/>
    <property type="match status" value="1"/>
</dbReference>
<dbReference type="InterPro" id="IPR015590">
    <property type="entry name" value="Aldehyde_DH_dom"/>
</dbReference>
<dbReference type="SUPFAM" id="SSF53720">
    <property type="entry name" value="ALDH-like"/>
    <property type="match status" value="1"/>
</dbReference>
<evidence type="ECO:0000256" key="4">
    <source>
        <dbReference type="RuleBase" id="RU003345"/>
    </source>
</evidence>
<reference evidence="6 8" key="1">
    <citation type="submission" date="2015-12" db="EMBL/GenBank/DDBJ databases">
        <title>Amycolatopsis regifaucium genome sequencing and assembly.</title>
        <authorList>
            <person name="Mayilraj S."/>
        </authorList>
    </citation>
    <scope>NUCLEOTIDE SEQUENCE [LARGE SCALE GENOMIC DNA]</scope>
    <source>
        <strain evidence="6 8">GY080</strain>
    </source>
</reference>
<evidence type="ECO:0000313" key="9">
    <source>
        <dbReference type="Proteomes" id="UP000186883"/>
    </source>
</evidence>
<dbReference type="FunFam" id="3.40.309.10:FF:000012">
    <property type="entry name" value="Betaine aldehyde dehydrogenase"/>
    <property type="match status" value="1"/>
</dbReference>
<name>A0A154MDA7_9PSEU</name>